<feature type="transmembrane region" description="Helical" evidence="7">
    <location>
        <begin position="113"/>
        <end position="133"/>
    </location>
</feature>
<feature type="transmembrane region" description="Helical" evidence="7">
    <location>
        <begin position="48"/>
        <end position="72"/>
    </location>
</feature>
<feature type="transmembrane region" description="Helical" evidence="7">
    <location>
        <begin position="174"/>
        <end position="195"/>
    </location>
</feature>
<keyword evidence="2" id="KW-0813">Transport</keyword>
<keyword evidence="4 7" id="KW-1133">Transmembrane helix</keyword>
<dbReference type="OrthoDB" id="4078873at2759"/>
<evidence type="ECO:0000256" key="6">
    <source>
        <dbReference type="SAM" id="MobiDB-lite"/>
    </source>
</evidence>
<evidence type="ECO:0000256" key="1">
    <source>
        <dbReference type="ARBA" id="ARBA00004127"/>
    </source>
</evidence>
<dbReference type="Gene3D" id="1.20.1250.20">
    <property type="entry name" value="MFS general substrate transporter like domains"/>
    <property type="match status" value="2"/>
</dbReference>
<dbReference type="Proteomes" id="UP000070444">
    <property type="component" value="Unassembled WGS sequence"/>
</dbReference>
<feature type="transmembrane region" description="Helical" evidence="7">
    <location>
        <begin position="207"/>
        <end position="226"/>
    </location>
</feature>
<dbReference type="EMBL" id="KQ964442">
    <property type="protein sequence ID" value="KXN73071.1"/>
    <property type="molecule type" value="Genomic_DNA"/>
</dbReference>
<dbReference type="GO" id="GO:0005886">
    <property type="term" value="C:plasma membrane"/>
    <property type="evidence" value="ECO:0007669"/>
    <property type="project" value="TreeGrafter"/>
</dbReference>
<accession>A0A137PDQ9</accession>
<evidence type="ECO:0000313" key="8">
    <source>
        <dbReference type="EMBL" id="KXN73071.1"/>
    </source>
</evidence>
<evidence type="ECO:0000256" key="2">
    <source>
        <dbReference type="ARBA" id="ARBA00022448"/>
    </source>
</evidence>
<evidence type="ECO:0000256" key="3">
    <source>
        <dbReference type="ARBA" id="ARBA00022692"/>
    </source>
</evidence>
<dbReference type="AlphaFoldDB" id="A0A137PDQ9"/>
<dbReference type="GO" id="GO:0012505">
    <property type="term" value="C:endomembrane system"/>
    <property type="evidence" value="ECO:0007669"/>
    <property type="project" value="UniProtKB-SubCell"/>
</dbReference>
<sequence length="565" mass="62160">MQDNKLKSEELPPNYDNEKGAVSNNEDNVSEANIVLKMAQIRSNLDNWTIYLGVLILGLTVAICSGATYQLTWSIRSNFAAFDIGPVVEVISGLLGILFVPLFAALSDVYGRGLILSLTLILSVIGLFVTGTAPGFGAYSAGTIISGLGETGRALLFPIILADFLTPRNRGFGFTLNWLPSAISLGASLPVIAAAKEGEKWRWIYNGQGIMTIVTGIPILFGLFSLQMKAKRLLPQFNYEASSLLKVDWIGIILLTAGFSCILIPFSLVVRETDGWAAPATFVPIIFGVLILAAFIFWEVKYASHPLFSRKLLRNRAAMVMIFVRAFIMFDSNFTWTYMTSYLGLTREIDEDRVAEIYLGFRVTWYIAGFICAFVIKKFNYIRTIVWTSLVINAVGMGLALASRHPHSAEWFVVFGEAVIGLGSGFAACAGLVVLQSTVDFTEIANVSAVDSLVTNVFSTVALSITNALWNSRTWVHLMNHLPEKYHEFIPTLLAKNNYAELIPEEFKENWIAALGDSQWLMCTIGTVLACICFGFSLLLPSVDLDKCQENAQAQESAITQVPNH</sequence>
<dbReference type="OMA" id="PTIGIMI"/>
<proteinExistence type="predicted"/>
<dbReference type="STRING" id="796925.A0A137PDQ9"/>
<feature type="transmembrane region" description="Helical" evidence="7">
    <location>
        <begin position="519"/>
        <end position="540"/>
    </location>
</feature>
<dbReference type="PANTHER" id="PTHR23501">
    <property type="entry name" value="MAJOR FACILITATOR SUPERFAMILY"/>
    <property type="match status" value="1"/>
</dbReference>
<feature type="transmembrane region" description="Helical" evidence="7">
    <location>
        <begin position="357"/>
        <end position="376"/>
    </location>
</feature>
<dbReference type="SUPFAM" id="SSF103473">
    <property type="entry name" value="MFS general substrate transporter"/>
    <property type="match status" value="1"/>
</dbReference>
<evidence type="ECO:0000256" key="4">
    <source>
        <dbReference type="ARBA" id="ARBA00022989"/>
    </source>
</evidence>
<organism evidence="8 9">
    <name type="scientific">Conidiobolus coronatus (strain ATCC 28846 / CBS 209.66 / NRRL 28638)</name>
    <name type="common">Delacroixia coronata</name>
    <dbReference type="NCBI Taxonomy" id="796925"/>
    <lineage>
        <taxon>Eukaryota</taxon>
        <taxon>Fungi</taxon>
        <taxon>Fungi incertae sedis</taxon>
        <taxon>Zoopagomycota</taxon>
        <taxon>Entomophthoromycotina</taxon>
        <taxon>Entomophthoromycetes</taxon>
        <taxon>Entomophthorales</taxon>
        <taxon>Ancylistaceae</taxon>
        <taxon>Conidiobolus</taxon>
    </lineage>
</organism>
<evidence type="ECO:0000256" key="7">
    <source>
        <dbReference type="SAM" id="Phobius"/>
    </source>
</evidence>
<dbReference type="InterPro" id="IPR010573">
    <property type="entry name" value="MFS_Str1/Tri12-like"/>
</dbReference>
<feature type="region of interest" description="Disordered" evidence="6">
    <location>
        <begin position="1"/>
        <end position="24"/>
    </location>
</feature>
<reference evidence="8 9" key="1">
    <citation type="journal article" date="2015" name="Genome Biol. Evol.">
        <title>Phylogenomic analyses indicate that early fungi evolved digesting cell walls of algal ancestors of land plants.</title>
        <authorList>
            <person name="Chang Y."/>
            <person name="Wang S."/>
            <person name="Sekimoto S."/>
            <person name="Aerts A.L."/>
            <person name="Choi C."/>
            <person name="Clum A."/>
            <person name="LaButti K.M."/>
            <person name="Lindquist E.A."/>
            <person name="Yee Ngan C."/>
            <person name="Ohm R.A."/>
            <person name="Salamov A.A."/>
            <person name="Grigoriev I.V."/>
            <person name="Spatafora J.W."/>
            <person name="Berbee M.L."/>
        </authorList>
    </citation>
    <scope>NUCLEOTIDE SEQUENCE [LARGE SCALE GENOMIC DNA]</scope>
    <source>
        <strain evidence="8 9">NRRL 28638</strain>
    </source>
</reference>
<name>A0A137PDQ9_CONC2</name>
<dbReference type="Pfam" id="PF06609">
    <property type="entry name" value="TRI12"/>
    <property type="match status" value="1"/>
</dbReference>
<feature type="transmembrane region" description="Helical" evidence="7">
    <location>
        <begin position="139"/>
        <end position="162"/>
    </location>
</feature>
<feature type="transmembrane region" description="Helical" evidence="7">
    <location>
        <begin position="385"/>
        <end position="405"/>
    </location>
</feature>
<feature type="transmembrane region" description="Helical" evidence="7">
    <location>
        <begin position="318"/>
        <end position="337"/>
    </location>
</feature>
<feature type="transmembrane region" description="Helical" evidence="7">
    <location>
        <begin position="411"/>
        <end position="435"/>
    </location>
</feature>
<evidence type="ECO:0000256" key="5">
    <source>
        <dbReference type="ARBA" id="ARBA00023136"/>
    </source>
</evidence>
<feature type="transmembrane region" description="Helical" evidence="7">
    <location>
        <begin position="84"/>
        <end position="106"/>
    </location>
</feature>
<dbReference type="InterPro" id="IPR036259">
    <property type="entry name" value="MFS_trans_sf"/>
</dbReference>
<gene>
    <name evidence="8" type="ORF">CONCODRAFT_15775</name>
</gene>
<protein>
    <submittedName>
        <fullName evidence="8">MFS general substrate transporter</fullName>
    </submittedName>
</protein>
<dbReference type="GO" id="GO:0022857">
    <property type="term" value="F:transmembrane transporter activity"/>
    <property type="evidence" value="ECO:0007669"/>
    <property type="project" value="InterPro"/>
</dbReference>
<comment type="subcellular location">
    <subcellularLocation>
        <location evidence="1">Endomembrane system</location>
        <topology evidence="1">Multi-pass membrane protein</topology>
    </subcellularLocation>
</comment>
<feature type="compositionally biased region" description="Basic and acidic residues" evidence="6">
    <location>
        <begin position="1"/>
        <end position="10"/>
    </location>
</feature>
<dbReference type="PANTHER" id="PTHR23501:SF191">
    <property type="entry name" value="VACUOLAR BASIC AMINO ACID TRANSPORTER 4"/>
    <property type="match status" value="1"/>
</dbReference>
<feature type="transmembrane region" description="Helical" evidence="7">
    <location>
        <begin position="447"/>
        <end position="470"/>
    </location>
</feature>
<feature type="transmembrane region" description="Helical" evidence="7">
    <location>
        <begin position="247"/>
        <end position="270"/>
    </location>
</feature>
<evidence type="ECO:0000313" key="9">
    <source>
        <dbReference type="Proteomes" id="UP000070444"/>
    </source>
</evidence>
<keyword evidence="9" id="KW-1185">Reference proteome</keyword>
<keyword evidence="5 7" id="KW-0472">Membrane</keyword>
<keyword evidence="3 7" id="KW-0812">Transmembrane</keyword>
<feature type="transmembrane region" description="Helical" evidence="7">
    <location>
        <begin position="276"/>
        <end position="298"/>
    </location>
</feature>